<evidence type="ECO:0000313" key="2">
    <source>
        <dbReference type="Proteomes" id="UP000218811"/>
    </source>
</evidence>
<sequence length="67" mass="7510">MSSARFDNEFDEGISCFLVCPKVELTRSSPKFRPILLLKDASGIEHRSLIESMKPIDHAMNGIFGIL</sequence>
<dbReference type="Proteomes" id="UP000218811">
    <property type="component" value="Unassembled WGS sequence"/>
</dbReference>
<accession>A0A2H3JN32</accession>
<keyword evidence="2" id="KW-1185">Reference proteome</keyword>
<reference evidence="1 2" key="1">
    <citation type="journal article" date="2012" name="Science">
        <title>The Paleozoic origin of enzymatic lignin decomposition reconstructed from 31 fungal genomes.</title>
        <authorList>
            <person name="Floudas D."/>
            <person name="Binder M."/>
            <person name="Riley R."/>
            <person name="Barry K."/>
            <person name="Blanchette R.A."/>
            <person name="Henrissat B."/>
            <person name="Martinez A.T."/>
            <person name="Otillar R."/>
            <person name="Spatafora J.W."/>
            <person name="Yadav J.S."/>
            <person name="Aerts A."/>
            <person name="Benoit I."/>
            <person name="Boyd A."/>
            <person name="Carlson A."/>
            <person name="Copeland A."/>
            <person name="Coutinho P.M."/>
            <person name="de Vries R.P."/>
            <person name="Ferreira P."/>
            <person name="Findley K."/>
            <person name="Foster B."/>
            <person name="Gaskell J."/>
            <person name="Glotzer D."/>
            <person name="Gorecki P."/>
            <person name="Heitman J."/>
            <person name="Hesse C."/>
            <person name="Hori C."/>
            <person name="Igarashi K."/>
            <person name="Jurgens J.A."/>
            <person name="Kallen N."/>
            <person name="Kersten P."/>
            <person name="Kohler A."/>
            <person name="Kuees U."/>
            <person name="Kumar T.K.A."/>
            <person name="Kuo A."/>
            <person name="LaButti K."/>
            <person name="Larrondo L.F."/>
            <person name="Lindquist E."/>
            <person name="Ling A."/>
            <person name="Lombard V."/>
            <person name="Lucas S."/>
            <person name="Lundell T."/>
            <person name="Martin R."/>
            <person name="McLaughlin D.J."/>
            <person name="Morgenstern I."/>
            <person name="Morin E."/>
            <person name="Murat C."/>
            <person name="Nagy L.G."/>
            <person name="Nolan M."/>
            <person name="Ohm R.A."/>
            <person name="Patyshakuliyeva A."/>
            <person name="Rokas A."/>
            <person name="Ruiz-Duenas F.J."/>
            <person name="Sabat G."/>
            <person name="Salamov A."/>
            <person name="Samejima M."/>
            <person name="Schmutz J."/>
            <person name="Slot J.C."/>
            <person name="St John F."/>
            <person name="Stenlid J."/>
            <person name="Sun H."/>
            <person name="Sun S."/>
            <person name="Syed K."/>
            <person name="Tsang A."/>
            <person name="Wiebenga A."/>
            <person name="Young D."/>
            <person name="Pisabarro A."/>
            <person name="Eastwood D.C."/>
            <person name="Martin F."/>
            <person name="Cullen D."/>
            <person name="Grigoriev I.V."/>
            <person name="Hibbett D.S."/>
        </authorList>
    </citation>
    <scope>NUCLEOTIDE SEQUENCE [LARGE SCALE GENOMIC DNA]</scope>
    <source>
        <strain evidence="1 2">MD-104</strain>
    </source>
</reference>
<protein>
    <submittedName>
        <fullName evidence="1">Uncharacterized protein</fullName>
    </submittedName>
</protein>
<name>A0A2H3JN32_WOLCO</name>
<proteinExistence type="predicted"/>
<evidence type="ECO:0000313" key="1">
    <source>
        <dbReference type="EMBL" id="PCH43301.1"/>
    </source>
</evidence>
<dbReference type="EMBL" id="KB468135">
    <property type="protein sequence ID" value="PCH43301.1"/>
    <property type="molecule type" value="Genomic_DNA"/>
</dbReference>
<organism evidence="1 2">
    <name type="scientific">Wolfiporia cocos (strain MD-104)</name>
    <name type="common">Brown rot fungus</name>
    <dbReference type="NCBI Taxonomy" id="742152"/>
    <lineage>
        <taxon>Eukaryota</taxon>
        <taxon>Fungi</taxon>
        <taxon>Dikarya</taxon>
        <taxon>Basidiomycota</taxon>
        <taxon>Agaricomycotina</taxon>
        <taxon>Agaricomycetes</taxon>
        <taxon>Polyporales</taxon>
        <taxon>Phaeolaceae</taxon>
        <taxon>Wolfiporia</taxon>
    </lineage>
</organism>
<dbReference type="AlphaFoldDB" id="A0A2H3JN32"/>
<gene>
    <name evidence="1" type="ORF">WOLCODRAFT_138286</name>
</gene>